<dbReference type="PROSITE" id="PS51192">
    <property type="entry name" value="HELICASE_ATP_BIND_1"/>
    <property type="match status" value="1"/>
</dbReference>
<evidence type="ECO:0000259" key="18">
    <source>
        <dbReference type="PROSITE" id="PS51194"/>
    </source>
</evidence>
<dbReference type="SUPFAM" id="SSF56672">
    <property type="entry name" value="DNA/RNA polymerases"/>
    <property type="match status" value="1"/>
</dbReference>
<dbReference type="GO" id="GO:0042575">
    <property type="term" value="C:DNA polymerase complex"/>
    <property type="evidence" value="ECO:0007669"/>
    <property type="project" value="UniProtKB-ARBA"/>
</dbReference>
<dbReference type="Gene3D" id="1.20.1060.10">
    <property type="entry name" value="Taq DNA Polymerase, Chain T, domain 4"/>
    <property type="match status" value="1"/>
</dbReference>
<dbReference type="Gene3D" id="3.40.50.300">
    <property type="entry name" value="P-loop containing nucleotide triphosphate hydrolases"/>
    <property type="match status" value="2"/>
</dbReference>
<evidence type="ECO:0000313" key="19">
    <source>
        <dbReference type="EMBL" id="CAH1967454.1"/>
    </source>
</evidence>
<dbReference type="Pfam" id="PF00271">
    <property type="entry name" value="Helicase_C"/>
    <property type="match status" value="1"/>
</dbReference>
<feature type="compositionally biased region" description="Basic and acidic residues" evidence="16">
    <location>
        <begin position="1096"/>
        <end position="1119"/>
    </location>
</feature>
<feature type="region of interest" description="Disordered" evidence="16">
    <location>
        <begin position="29"/>
        <end position="50"/>
    </location>
</feature>
<dbReference type="Gene3D" id="1.10.10.10">
    <property type="entry name" value="Winged helix-like DNA-binding domain superfamily/Winged helix DNA-binding domain"/>
    <property type="match status" value="1"/>
</dbReference>
<dbReference type="GO" id="GO:0097681">
    <property type="term" value="P:double-strand break repair via alternative nonhomologous end joining"/>
    <property type="evidence" value="ECO:0007669"/>
    <property type="project" value="UniProtKB-ARBA"/>
</dbReference>
<evidence type="ECO:0000256" key="3">
    <source>
        <dbReference type="ARBA" id="ARBA00007705"/>
    </source>
</evidence>
<evidence type="ECO:0000256" key="10">
    <source>
        <dbReference type="ARBA" id="ARBA00022840"/>
    </source>
</evidence>
<dbReference type="InterPro" id="IPR036390">
    <property type="entry name" value="WH_DNA-bd_sf"/>
</dbReference>
<evidence type="ECO:0000256" key="4">
    <source>
        <dbReference type="ARBA" id="ARBA00012417"/>
    </source>
</evidence>
<dbReference type="Gene3D" id="3.30.420.10">
    <property type="entry name" value="Ribonuclease H-like superfamily/Ribonuclease H"/>
    <property type="match status" value="1"/>
</dbReference>
<dbReference type="Pfam" id="PF20470">
    <property type="entry name" value="HTH_61"/>
    <property type="match status" value="1"/>
</dbReference>
<dbReference type="SUPFAM" id="SSF158702">
    <property type="entry name" value="Sec63 N-terminal domain-like"/>
    <property type="match status" value="1"/>
</dbReference>
<dbReference type="InterPro" id="IPR036397">
    <property type="entry name" value="RNaseH_sf"/>
</dbReference>
<comment type="catalytic activity">
    <reaction evidence="14">
        <text>DNA(n) + a 2'-deoxyribonucleoside 5'-triphosphate = DNA(n+1) + diphosphate</text>
        <dbReference type="Rhea" id="RHEA:22508"/>
        <dbReference type="Rhea" id="RHEA-COMP:17339"/>
        <dbReference type="Rhea" id="RHEA-COMP:17340"/>
        <dbReference type="ChEBI" id="CHEBI:33019"/>
        <dbReference type="ChEBI" id="CHEBI:61560"/>
        <dbReference type="ChEBI" id="CHEBI:173112"/>
        <dbReference type="EC" id="2.7.7.7"/>
    </reaction>
</comment>
<dbReference type="SUPFAM" id="SSF53098">
    <property type="entry name" value="Ribonuclease H-like"/>
    <property type="match status" value="1"/>
</dbReference>
<dbReference type="Gene3D" id="1.10.150.20">
    <property type="entry name" value="5' to 3' exonuclease, C-terminal subdomain"/>
    <property type="match status" value="1"/>
</dbReference>
<dbReference type="SMART" id="SM00487">
    <property type="entry name" value="DEXDc"/>
    <property type="match status" value="1"/>
</dbReference>
<keyword evidence="13" id="KW-0539">Nucleus</keyword>
<feature type="domain" description="Helicase ATP-binding" evidence="17">
    <location>
        <begin position="193"/>
        <end position="367"/>
    </location>
</feature>
<evidence type="ECO:0000256" key="1">
    <source>
        <dbReference type="ARBA" id="ARBA00001946"/>
    </source>
</evidence>
<dbReference type="GO" id="GO:0003677">
    <property type="term" value="F:DNA binding"/>
    <property type="evidence" value="ECO:0007669"/>
    <property type="project" value="InterPro"/>
</dbReference>
<evidence type="ECO:0000256" key="6">
    <source>
        <dbReference type="ARBA" id="ARBA00022695"/>
    </source>
</evidence>
<keyword evidence="11" id="KW-0239">DNA-directed DNA polymerase</keyword>
<dbReference type="GO" id="GO:0006261">
    <property type="term" value="P:DNA-templated DNA replication"/>
    <property type="evidence" value="ECO:0007669"/>
    <property type="project" value="InterPro"/>
</dbReference>
<dbReference type="InterPro" id="IPR012337">
    <property type="entry name" value="RNaseH-like_sf"/>
</dbReference>
<evidence type="ECO:0000256" key="15">
    <source>
        <dbReference type="ARBA" id="ARBA00074669"/>
    </source>
</evidence>
<reference evidence="19" key="1">
    <citation type="submission" date="2022-03" db="EMBL/GenBank/DDBJ databases">
        <authorList>
            <person name="Sayadi A."/>
        </authorList>
    </citation>
    <scope>NUCLEOTIDE SEQUENCE</scope>
</reference>
<dbReference type="EC" id="2.7.7.7" evidence="4"/>
<evidence type="ECO:0000256" key="8">
    <source>
        <dbReference type="ARBA" id="ARBA00022763"/>
    </source>
</evidence>
<dbReference type="Pfam" id="PF21099">
    <property type="entry name" value="POLQ_helical"/>
    <property type="match status" value="1"/>
</dbReference>
<dbReference type="GO" id="GO:0005524">
    <property type="term" value="F:ATP binding"/>
    <property type="evidence" value="ECO:0007669"/>
    <property type="project" value="UniProtKB-KW"/>
</dbReference>
<evidence type="ECO:0000256" key="16">
    <source>
        <dbReference type="SAM" id="MobiDB-lite"/>
    </source>
</evidence>
<dbReference type="InterPro" id="IPR001098">
    <property type="entry name" value="DNA-dir_DNA_pol_A_palm_dom"/>
</dbReference>
<dbReference type="CDD" id="cd08638">
    <property type="entry name" value="DNA_pol_A_theta"/>
    <property type="match status" value="1"/>
</dbReference>
<dbReference type="Gene3D" id="1.10.3380.20">
    <property type="match status" value="1"/>
</dbReference>
<keyword evidence="20" id="KW-1185">Reference proteome</keyword>
<dbReference type="InterPro" id="IPR046931">
    <property type="entry name" value="HTH_61"/>
</dbReference>
<feature type="compositionally biased region" description="Low complexity" evidence="16">
    <location>
        <begin position="1081"/>
        <end position="1092"/>
    </location>
</feature>
<evidence type="ECO:0000256" key="12">
    <source>
        <dbReference type="ARBA" id="ARBA00023204"/>
    </source>
</evidence>
<keyword evidence="9" id="KW-0378">Hydrolase</keyword>
<evidence type="ECO:0000256" key="13">
    <source>
        <dbReference type="ARBA" id="ARBA00023242"/>
    </source>
</evidence>
<feature type="region of interest" description="Disordered" evidence="16">
    <location>
        <begin position="961"/>
        <end position="999"/>
    </location>
</feature>
<feature type="compositionally biased region" description="Polar residues" evidence="16">
    <location>
        <begin position="963"/>
        <end position="990"/>
    </location>
</feature>
<accession>A0A9P0P2N1</accession>
<dbReference type="GO" id="GO:0003887">
    <property type="term" value="F:DNA-directed DNA polymerase activity"/>
    <property type="evidence" value="ECO:0007669"/>
    <property type="project" value="UniProtKB-KW"/>
</dbReference>
<dbReference type="InterPro" id="IPR043502">
    <property type="entry name" value="DNA/RNA_pol_sf"/>
</dbReference>
<dbReference type="PROSITE" id="PS51194">
    <property type="entry name" value="HELICASE_CTER"/>
    <property type="match status" value="1"/>
</dbReference>
<dbReference type="PANTHER" id="PTHR10133:SF62">
    <property type="entry name" value="DNA POLYMERASE THETA"/>
    <property type="match status" value="1"/>
</dbReference>
<proteinExistence type="inferred from homology"/>
<evidence type="ECO:0000256" key="2">
    <source>
        <dbReference type="ARBA" id="ARBA00004123"/>
    </source>
</evidence>
<dbReference type="InterPro" id="IPR014001">
    <property type="entry name" value="Helicase_ATP-bd"/>
</dbReference>
<evidence type="ECO:0000259" key="17">
    <source>
        <dbReference type="PROSITE" id="PS51192"/>
    </source>
</evidence>
<dbReference type="CDD" id="cd18026">
    <property type="entry name" value="DEXHc_POLQ-like"/>
    <property type="match status" value="1"/>
</dbReference>
<dbReference type="OrthoDB" id="275278at2759"/>
<dbReference type="FunFam" id="3.40.50.300:FF:000885">
    <property type="entry name" value="DNA polymerase theta"/>
    <property type="match status" value="1"/>
</dbReference>
<evidence type="ECO:0000256" key="11">
    <source>
        <dbReference type="ARBA" id="ARBA00022932"/>
    </source>
</evidence>
<name>A0A9P0P2N1_ACAOB</name>
<dbReference type="FunFam" id="3.40.50.300:FF:000813">
    <property type="entry name" value="helicase POLQ-like isoform X1"/>
    <property type="match status" value="1"/>
</dbReference>
<dbReference type="FunFam" id="1.10.150.20:FF:000070">
    <property type="entry name" value="DNA polymerase I, putative"/>
    <property type="match status" value="1"/>
</dbReference>
<dbReference type="InterPro" id="IPR002298">
    <property type="entry name" value="DNA_polymerase_A"/>
</dbReference>
<dbReference type="FunFam" id="1.10.3380.20:FF:000001">
    <property type="entry name" value="DNA polymerase theta"/>
    <property type="match status" value="1"/>
</dbReference>
<feature type="compositionally biased region" description="Polar residues" evidence="16">
    <location>
        <begin position="29"/>
        <end position="39"/>
    </location>
</feature>
<feature type="region of interest" description="Disordered" evidence="16">
    <location>
        <begin position="1209"/>
        <end position="1245"/>
    </location>
</feature>
<evidence type="ECO:0000256" key="7">
    <source>
        <dbReference type="ARBA" id="ARBA00022741"/>
    </source>
</evidence>
<dbReference type="InterPro" id="IPR011545">
    <property type="entry name" value="DEAD/DEAH_box_helicase_dom"/>
</dbReference>
<gene>
    <name evidence="19" type="ORF">ACAOBT_LOCUS7410</name>
</gene>
<dbReference type="Gene3D" id="3.30.70.370">
    <property type="match status" value="1"/>
</dbReference>
<comment type="cofactor">
    <cofactor evidence="1">
        <name>Mg(2+)</name>
        <dbReference type="ChEBI" id="CHEBI:18420"/>
    </cofactor>
</comment>
<evidence type="ECO:0000256" key="14">
    <source>
        <dbReference type="ARBA" id="ARBA00049244"/>
    </source>
</evidence>
<keyword evidence="10" id="KW-0067">ATP-binding</keyword>
<dbReference type="InterPro" id="IPR036388">
    <property type="entry name" value="WH-like_DNA-bd_sf"/>
</dbReference>
<dbReference type="Proteomes" id="UP001152888">
    <property type="component" value="Unassembled WGS sequence"/>
</dbReference>
<evidence type="ECO:0000256" key="5">
    <source>
        <dbReference type="ARBA" id="ARBA00022679"/>
    </source>
</evidence>
<keyword evidence="12" id="KW-0234">DNA repair</keyword>
<dbReference type="Pfam" id="PF25453">
    <property type="entry name" value="DUF7898"/>
    <property type="match status" value="1"/>
</dbReference>
<dbReference type="Pfam" id="PF00270">
    <property type="entry name" value="DEAD"/>
    <property type="match status" value="1"/>
</dbReference>
<feature type="region of interest" description="Disordered" evidence="16">
    <location>
        <begin position="1075"/>
        <end position="1122"/>
    </location>
</feature>
<organism evidence="19 20">
    <name type="scientific">Acanthoscelides obtectus</name>
    <name type="common">Bean weevil</name>
    <name type="synonym">Bruchus obtectus</name>
    <dbReference type="NCBI Taxonomy" id="200917"/>
    <lineage>
        <taxon>Eukaryota</taxon>
        <taxon>Metazoa</taxon>
        <taxon>Ecdysozoa</taxon>
        <taxon>Arthropoda</taxon>
        <taxon>Hexapoda</taxon>
        <taxon>Insecta</taxon>
        <taxon>Pterygota</taxon>
        <taxon>Neoptera</taxon>
        <taxon>Endopterygota</taxon>
        <taxon>Coleoptera</taxon>
        <taxon>Polyphaga</taxon>
        <taxon>Cucujiformia</taxon>
        <taxon>Chrysomeloidea</taxon>
        <taxon>Chrysomelidae</taxon>
        <taxon>Bruchinae</taxon>
        <taxon>Bruchini</taxon>
        <taxon>Acanthoscelides</taxon>
    </lineage>
</organism>
<feature type="domain" description="Helicase C-terminal" evidence="18">
    <location>
        <begin position="406"/>
        <end position="611"/>
    </location>
</feature>
<dbReference type="SMART" id="SM00482">
    <property type="entry name" value="POLAc"/>
    <property type="match status" value="1"/>
</dbReference>
<dbReference type="SUPFAM" id="SSF52540">
    <property type="entry name" value="P-loop containing nucleoside triphosphate hydrolases"/>
    <property type="match status" value="1"/>
</dbReference>
<keyword evidence="6" id="KW-0548">Nucleotidyltransferase</keyword>
<dbReference type="SUPFAM" id="SSF46785">
    <property type="entry name" value="Winged helix' DNA-binding domain"/>
    <property type="match status" value="1"/>
</dbReference>
<keyword evidence="7" id="KW-0547">Nucleotide-binding</keyword>
<evidence type="ECO:0000313" key="20">
    <source>
        <dbReference type="Proteomes" id="UP001152888"/>
    </source>
</evidence>
<comment type="similarity">
    <text evidence="3">Belongs to the DNA polymerase type-A family.</text>
</comment>
<dbReference type="Pfam" id="PF00476">
    <property type="entry name" value="DNA_pol_A"/>
    <property type="match status" value="1"/>
</dbReference>
<comment type="caution">
    <text evidence="19">The sequence shown here is derived from an EMBL/GenBank/DDBJ whole genome shotgun (WGS) entry which is preliminary data.</text>
</comment>
<dbReference type="GO" id="GO:0016787">
    <property type="term" value="F:hydrolase activity"/>
    <property type="evidence" value="ECO:0007669"/>
    <property type="project" value="UniProtKB-KW"/>
</dbReference>
<comment type="subcellular location">
    <subcellularLocation>
        <location evidence="2">Nucleus</location>
    </subcellularLocation>
</comment>
<dbReference type="PANTHER" id="PTHR10133">
    <property type="entry name" value="DNA POLYMERASE I"/>
    <property type="match status" value="1"/>
</dbReference>
<keyword evidence="8" id="KW-0227">DNA damage</keyword>
<keyword evidence="5" id="KW-0808">Transferase</keyword>
<dbReference type="InterPro" id="IPR048960">
    <property type="entry name" value="POLQ-like_helical"/>
</dbReference>
<dbReference type="InterPro" id="IPR057220">
    <property type="entry name" value="DUF7898"/>
</dbReference>
<dbReference type="PRINTS" id="PR00868">
    <property type="entry name" value="DNAPOLI"/>
</dbReference>
<dbReference type="GO" id="GO:0005634">
    <property type="term" value="C:nucleus"/>
    <property type="evidence" value="ECO:0007669"/>
    <property type="project" value="UniProtKB-SubCell"/>
</dbReference>
<sequence length="1891" mass="212125">MNDDYFMNDTLDNINFSQDLFIKNIASNKSSHNESQAQPKSSGESEEKEISLDDSMFLAGSFKDDICNGKENKATTICDKAAVSNDSNIQNREMEQPNEVFKCSLIKTRSENDTSIKSSRPTQYMPVNSRINTDTSKVEKKLKDSLQNETAEFKLDNAIKLSSWGLPSEVLKKYESKNLHSMFHWQVECLRKQNVLENCKNLVYAAPTSAGKTLVAEILAIKTVLDRRKKVIFILPFISIVQEKMYYFQNLLGSSGIRVEGFMGSYNPPGGFSSVQIAICTIEKANSLINRLLEEEKVSDVGTILVDEIHMLGDPSRGYLLELLLTKLLYISKKNTNINLQIIGMSATLPNLDQLANWLDAELYTTDFRPIPLYEQAHVCGEIYDKDLKLVRKLKPLEGIATDTDNILQLCLETIQESCSVLIFCPTKNWCESLAQQIAMSFCKLGNAKSEWGELLRLQLNTNLIMEVLEQLKFCPVGLDNLLCKSVSFGVAFHHAGLTMDERDIIEGAFRSGALRVLIATSTLSSGVNLPARRVIVRTPMFHGKPIDTLSYRQMIGRAGRMGKDSMGESILICQKNDYRVAKTLMSAPMRPVESCLEGAGKLKRAVLEVIASGVASSPEDIELFARCTLLSVMNESDEDLENPVEEAVTFLRENEFIRLQKVEDGTEKFAATSLGKACLSSSVAPDEGLALFTELEKARQCFVLETELHLIYLVTPYSACYSWGNIDWMFYLELWQRLPRSMKKVGELVGVRESFLISATRGNLQTNTNKSYHKMLVHKRFFVALALQDLVNEKPLGWVCAKFNCNRGLLQSLQQSASVFAGMVTAFSRQLGWSSVELLISQFQDRMQFGVSRDLLDLMRLPILNGKIARTLYNAGIETIKQLANSKISRVEDVLYKATPFETEKGKEGESEFAQKQRNKFRNVWVTGKEGLTEREAAEMLVDEARKYLKLEMGLVDAKWNDTCSPDESSGSDVGRTDATNDTAQQSPFKRTKEEQNNVITEVQKSESQVTSNIEGSRDIEMSIQNVSSDNSLFGSETNISNSSIDLPLPETLNSHHNEQISNKRFLKTAEENEKNNGQINSNVSMNSSISTDKAQAERLVSSHEQMKESPSKRREVSDALSSCSSKELNISNSSLSSAKSTINVLLGEMQSDESLFESFNLHLSSSSSDSGIKEERNPVDEMDTMTVLQSAFSGSFNDTSKNCSSDIFESSGSELETKKRRNETIDPGTPSKKRKGNDVNDEDIPMSLSFAEGKLGDSESVDLNQIEVVNICSDMALFDLFSNELKRQRIISLSLACSRFVENKSTIGLGTTRCQTQIESQSRFVFKSSRLNGFAITWNANVVYYLSLEVPDYISKVTKLLKSILANEIVTVKIFDSKEQIKMLNYCTGIQLKSKIDDPKIADWILDPETKEKNLLAMMLNYFPEGIKLAQLAGSCKGLGSISLDIHSSVEPKKRSSIEAVLTWHLVDCLRKRLEEIKDSYLDIYDLESQTILCLSKMEINGIGVKKSSFQELEETLKAQIAAVEKKAYSLAGRRFNFTSSTDVAKVVGMFRGKKVSTRKQVLEQNDHPISDLVLIWRKLNCTLTKTFYPLLRVIESERIHGCCITHTATGRVSMHEPNLQNIPKDFLVINPISKSEITISCRKAFRARDGCALLSADYCQLELRILTHLSQDQLLVSVMSRPGDVFRSIAAKWNKVEICKVDDAMRQNTKHICYGIIYGMGAKALSEQLQIGEDDALMFMEAFKNTYPALRTFINNTIDKCRKNGYVETVTGRRRYLPNINDSDATKKGQAERQAVNTVVQGSAADIAKRAMVTVEEELQKIFCKTKNGPKIVLQLHDELIYEVPTKYVIKVAKIVKKYMEESVRLSVPFPVKLKTGPSWGDLTEYTM</sequence>
<evidence type="ECO:0000256" key="9">
    <source>
        <dbReference type="ARBA" id="ARBA00022801"/>
    </source>
</evidence>
<dbReference type="EMBL" id="CAKOFQ010006744">
    <property type="protein sequence ID" value="CAH1967454.1"/>
    <property type="molecule type" value="Genomic_DNA"/>
</dbReference>
<dbReference type="CDD" id="cd18795">
    <property type="entry name" value="SF2_C_Ski2"/>
    <property type="match status" value="1"/>
</dbReference>
<dbReference type="InterPro" id="IPR001650">
    <property type="entry name" value="Helicase_C-like"/>
</dbReference>
<dbReference type="SMART" id="SM00490">
    <property type="entry name" value="HELICc"/>
    <property type="match status" value="1"/>
</dbReference>
<protein>
    <recommendedName>
        <fullName evidence="15">DNA polymerase theta</fullName>
        <ecNumber evidence="4">2.7.7.7</ecNumber>
    </recommendedName>
</protein>
<dbReference type="InterPro" id="IPR027417">
    <property type="entry name" value="P-loop_NTPase"/>
</dbReference>